<dbReference type="InterPro" id="IPR006674">
    <property type="entry name" value="HD_domain"/>
</dbReference>
<dbReference type="EMBL" id="AMFJ01028960">
    <property type="protein sequence ID" value="EKD44129.1"/>
    <property type="molecule type" value="Genomic_DNA"/>
</dbReference>
<evidence type="ECO:0000259" key="1">
    <source>
        <dbReference type="SMART" id="SM00471"/>
    </source>
</evidence>
<proteinExistence type="predicted"/>
<dbReference type="GO" id="GO:0016787">
    <property type="term" value="F:hydrolase activity"/>
    <property type="evidence" value="ECO:0007669"/>
    <property type="project" value="UniProtKB-KW"/>
</dbReference>
<dbReference type="InterPro" id="IPR003607">
    <property type="entry name" value="HD/PDEase_dom"/>
</dbReference>
<organism evidence="2">
    <name type="scientific">uncultured bacterium</name>
    <name type="common">gcode 4</name>
    <dbReference type="NCBI Taxonomy" id="1234023"/>
    <lineage>
        <taxon>Bacteria</taxon>
        <taxon>environmental samples</taxon>
    </lineage>
</organism>
<dbReference type="SUPFAM" id="SSF109604">
    <property type="entry name" value="HD-domain/PDEase-like"/>
    <property type="match status" value="1"/>
</dbReference>
<gene>
    <name evidence="2" type="ORF">ACD_71C00229G0001</name>
</gene>
<protein>
    <submittedName>
        <fullName evidence="2">Metal-dependent phosphohydrolase</fullName>
    </submittedName>
</protein>
<dbReference type="CDD" id="cd00077">
    <property type="entry name" value="HDc"/>
    <property type="match status" value="1"/>
</dbReference>
<sequence>MILWEIYHLSWKIMTEQKIINNALHYILYILDPINHYPYHNINHTLDVYARVGYLTDKEQVFGEDKTDLLIAALFHDTGFTVQYMNNEKIGAQIARTYLLGIKYKESRIQKIERLILSTVLFSETHDILEEIIQDADLDNLGRKDCFIKTLLVRKELNTIAHMNISKRKWLEVSYNLIRTYQYRTVTAKWERTELKIINTQKLEEKITHKK</sequence>
<dbReference type="SMART" id="SM00471">
    <property type="entry name" value="HDc"/>
    <property type="match status" value="1"/>
</dbReference>
<feature type="domain" description="HD/PDEase" evidence="1">
    <location>
        <begin position="37"/>
        <end position="151"/>
    </location>
</feature>
<dbReference type="Gene3D" id="1.10.3210.10">
    <property type="entry name" value="Hypothetical protein af1432"/>
    <property type="match status" value="1"/>
</dbReference>
<accession>K2A2D5</accession>
<comment type="caution">
    <text evidence="2">The sequence shown here is derived from an EMBL/GenBank/DDBJ whole genome shotgun (WGS) entry which is preliminary data.</text>
</comment>
<name>K2A2D5_9BACT</name>
<keyword evidence="2" id="KW-0378">Hydrolase</keyword>
<reference evidence="2" key="1">
    <citation type="journal article" date="2012" name="Science">
        <title>Fermentation, hydrogen, and sulfur metabolism in multiple uncultivated bacterial phyla.</title>
        <authorList>
            <person name="Wrighton K.C."/>
            <person name="Thomas B.C."/>
            <person name="Sharon I."/>
            <person name="Miller C.S."/>
            <person name="Castelle C.J."/>
            <person name="VerBerkmoes N.C."/>
            <person name="Wilkins M.J."/>
            <person name="Hettich R.L."/>
            <person name="Lipton M.S."/>
            <person name="Williams K.H."/>
            <person name="Long P.E."/>
            <person name="Banfield J.F."/>
        </authorList>
    </citation>
    <scope>NUCLEOTIDE SEQUENCE [LARGE SCALE GENOMIC DNA]</scope>
</reference>
<dbReference type="AlphaFoldDB" id="K2A2D5"/>
<dbReference type="Pfam" id="PF01966">
    <property type="entry name" value="HD"/>
    <property type="match status" value="1"/>
</dbReference>
<evidence type="ECO:0000313" key="2">
    <source>
        <dbReference type="EMBL" id="EKD44129.1"/>
    </source>
</evidence>